<protein>
    <submittedName>
        <fullName evidence="3">DUF58 domain-containing protein</fullName>
    </submittedName>
</protein>
<proteinExistence type="predicted"/>
<dbReference type="AlphaFoldDB" id="A0A0H6Q0E7"/>
<gene>
    <name evidence="3" type="ORF">D6U24_11460</name>
    <name evidence="2" type="ORF">KIN13_00715</name>
</gene>
<reference evidence="2" key="2">
    <citation type="submission" date="2021-05" db="EMBL/GenBank/DDBJ databases">
        <authorList>
            <person name="Stine C."/>
        </authorList>
    </citation>
    <scope>NUCLEOTIDE SEQUENCE</scope>
    <source>
        <strain evidence="2">TDS0091212</strain>
    </source>
</reference>
<dbReference type="Proteomes" id="UP001196338">
    <property type="component" value="Unassembled WGS sequence"/>
</dbReference>
<name>A0A0H6Q0E7_VIBCL</name>
<dbReference type="SUPFAM" id="SSF53300">
    <property type="entry name" value="vWA-like"/>
    <property type="match status" value="1"/>
</dbReference>
<dbReference type="OMA" id="ARDDHLY"/>
<sequence length="311" mass="35327">MTMPHALPLHANGVSLCLEELLAYEQQTVHFLPPARQIWSQRVGQHQSRRLGRGMDFSEVRQYQAGDDIRTIDWRVTARTGKPHTKLFSEERERTVVLYIDLSPSMQFGSCLLLKSVQAAHLASLLSWLAVKQQDRVGAVIDLGHRLIEIKPGSRQRGVLTILAACVEAQQHIPPTQPTTRTLALHEVLSTLNRLCPKDSEVVLISDFVDLDTEQHALSLRQLCRHNRVQLVQIHDPLEQGDTSFRGIEQVQNNQETRWLNFSINSTRAGIKKAFETQKEKLKSLCLLLEMDYRSVSSGIPLLQQLSDHKK</sequence>
<evidence type="ECO:0000313" key="3">
    <source>
        <dbReference type="EMBL" id="MVD23975.1"/>
    </source>
</evidence>
<accession>A0A0H6Q0E7</accession>
<reference evidence="3 4" key="1">
    <citation type="submission" date="2018-09" db="EMBL/GenBank/DDBJ databases">
        <title>Genomic epidemiology reveals two lineages of Vibrio cholerae that can cause global cholera epidemics despite absence of cholera toxin gene.</title>
        <authorList>
            <person name="Wang H."/>
            <person name="Zen W."/>
            <person name="Yu H."/>
            <person name="Zhang W."/>
            <person name="Pan J."/>
            <person name="Yang C."/>
            <person name="Cui Y."/>
        </authorList>
    </citation>
    <scope>NUCLEOTIDE SEQUENCE [LARGE SCALE GENOMIC DNA]</scope>
    <source>
        <strain evidence="3 4">00-1_S85</strain>
    </source>
</reference>
<organism evidence="3 4">
    <name type="scientific">Vibrio cholerae</name>
    <dbReference type="NCBI Taxonomy" id="666"/>
    <lineage>
        <taxon>Bacteria</taxon>
        <taxon>Pseudomonadati</taxon>
        <taxon>Pseudomonadota</taxon>
        <taxon>Gammaproteobacteria</taxon>
        <taxon>Vibrionales</taxon>
        <taxon>Vibrionaceae</taxon>
        <taxon>Vibrio</taxon>
    </lineage>
</organism>
<dbReference type="InterPro" id="IPR002881">
    <property type="entry name" value="DUF58"/>
</dbReference>
<reference evidence="2" key="3">
    <citation type="submission" date="2023-08" db="EMBL/GenBank/DDBJ databases">
        <title>Vibrio cholerae Outbreaks in Tanzania Exemplify Founder Flush: Simultaneous Increases in Population Size and Genetic Diversity.</title>
        <authorList>
            <person name="Debes A.K."/>
            <person name="Mohammed A."/>
            <person name="Maseke I."/>
            <person name="Almeida M."/>
            <person name="Li S."/>
            <person name="Matimba H."/>
            <person name="Joachim A."/>
            <person name="Mizinduko M."/>
            <person name="Nyanga S."/>
            <person name="Kelly M."/>
            <person name="Kachwamba Y."/>
            <person name="Schaffer A.M."/>
            <person name="Nyanga A.S."/>
            <person name="Mghamba J."/>
            <person name="Mosha F.S."/>
            <person name="Sack D.A."/>
            <person name="Stine O.C."/>
        </authorList>
    </citation>
    <scope>NUCLEOTIDE SEQUENCE</scope>
    <source>
        <strain evidence="2">TDS0091212</strain>
    </source>
</reference>
<dbReference type="Proteomes" id="UP000471242">
    <property type="component" value="Unassembled WGS sequence"/>
</dbReference>
<evidence type="ECO:0000259" key="1">
    <source>
        <dbReference type="Pfam" id="PF01882"/>
    </source>
</evidence>
<comment type="caution">
    <text evidence="3">The sequence shown here is derived from an EMBL/GenBank/DDBJ whole genome shotgun (WGS) entry which is preliminary data.</text>
</comment>
<dbReference type="KEGG" id="vcq:EN18_04565"/>
<dbReference type="RefSeq" id="WP_000178614.1">
    <property type="nucleotide sequence ID" value="NZ_AP018677.1"/>
</dbReference>
<dbReference type="PANTHER" id="PTHR33608:SF12">
    <property type="entry name" value="DUF58 DOMAIN-CONTAINING PROTEIN"/>
    <property type="match status" value="1"/>
</dbReference>
<dbReference type="EMBL" id="JAHBND010000050">
    <property type="protein sequence ID" value="MBS7671968.1"/>
    <property type="molecule type" value="Genomic_DNA"/>
</dbReference>
<dbReference type="InterPro" id="IPR036465">
    <property type="entry name" value="vWFA_dom_sf"/>
</dbReference>
<evidence type="ECO:0000313" key="4">
    <source>
        <dbReference type="Proteomes" id="UP000471242"/>
    </source>
</evidence>
<dbReference type="Pfam" id="PF01882">
    <property type="entry name" value="DUF58"/>
    <property type="match status" value="1"/>
</dbReference>
<dbReference type="PANTHER" id="PTHR33608">
    <property type="entry name" value="BLL2464 PROTEIN"/>
    <property type="match status" value="1"/>
</dbReference>
<feature type="domain" description="DUF58" evidence="1">
    <location>
        <begin position="59"/>
        <end position="280"/>
    </location>
</feature>
<evidence type="ECO:0000313" key="2">
    <source>
        <dbReference type="EMBL" id="MBS7671968.1"/>
    </source>
</evidence>
<dbReference type="EMBL" id="QZRB01000016">
    <property type="protein sequence ID" value="MVD23975.1"/>
    <property type="molecule type" value="Genomic_DNA"/>
</dbReference>